<gene>
    <name evidence="1" type="ORF">UFOVP1175_29</name>
</gene>
<accession>A0A6J5R6W2</accession>
<sequence length="252" mass="29382">MKDPAFLFYSSDFLTGTMLLNMEQKGKYITLLCLQHNKGRLTEKDMLSICGSYDADVFGKFTKDEEGYFFNERLSLEVQKRKAYSESRRNNRIKKDVSHISKTYVPHMENENENENRNEIIIEDANEKKTTRKKFVKPDENDVYNLMGELNMKGNNFLTEDKLVNFARTFMDHYEANGWIVGKSPMKDWQSTVRNWMRREWDKIKTQKSNSYGKQSNSTADSVAKANALYAEAVAISRARDNARPDWSPSET</sequence>
<evidence type="ECO:0000313" key="1">
    <source>
        <dbReference type="EMBL" id="CAB4188485.1"/>
    </source>
</evidence>
<protein>
    <recommendedName>
        <fullName evidence="2">Lin1244/Lin1753-like N-terminal domain-containing protein</fullName>
    </recommendedName>
</protein>
<organism evidence="1">
    <name type="scientific">uncultured Caudovirales phage</name>
    <dbReference type="NCBI Taxonomy" id="2100421"/>
    <lineage>
        <taxon>Viruses</taxon>
        <taxon>Duplodnaviria</taxon>
        <taxon>Heunggongvirae</taxon>
        <taxon>Uroviricota</taxon>
        <taxon>Caudoviricetes</taxon>
        <taxon>Peduoviridae</taxon>
        <taxon>Maltschvirus</taxon>
        <taxon>Maltschvirus maltsch</taxon>
    </lineage>
</organism>
<evidence type="ECO:0008006" key="2">
    <source>
        <dbReference type="Google" id="ProtNLM"/>
    </source>
</evidence>
<proteinExistence type="predicted"/>
<dbReference type="EMBL" id="LR797129">
    <property type="protein sequence ID" value="CAB4188485.1"/>
    <property type="molecule type" value="Genomic_DNA"/>
</dbReference>
<reference evidence="1" key="1">
    <citation type="submission" date="2020-05" db="EMBL/GenBank/DDBJ databases">
        <authorList>
            <person name="Chiriac C."/>
            <person name="Salcher M."/>
            <person name="Ghai R."/>
            <person name="Kavagutti S V."/>
        </authorList>
    </citation>
    <scope>NUCLEOTIDE SEQUENCE</scope>
</reference>
<name>A0A6J5R6W2_9CAUD</name>